<sequence length="615" mass="68708">MPNLPLSIVKICCQVTSSLGALYMLLSLRNSPTISSKILCLTATSDFIFSMTGALATIAGMLDQTSWPIQVFLAAPHWGFEIASFLWTGTLVVYILSRQANVPSFALGHAHAVVWLCVSLYICLEAYVLVAAPSTTWKNLARVIWDTFAILTLATVLYGLCAVRAHKLRTGQLGQSVIVGKLIGYMLIFIACVTPNITNDIFYFAYPPHEESELDVFSVAASTMFSLWPLGTSLVFASRFSCFSSVFHPKPPPPASARAMASIVPPTQELVGLEIGPKIGEGLAVVYKGIWRGAIVAVKMRTLFADEDAMDPQFVNECNMEIQEEALVMKRLTHPNIVLFMEAGFYRGSICIVSEYCSRGSLRDVLHTPLVWPMKIRLALGLAYGLQYLHNSRMIHRDLKSPNILVDETWHAKIADFGTLRLAEIVRNQNPHMKSAVNMTGLVGTTRWMAPEVIQSKKLYTEKIDIYSLGVILWELIDGKELPYDNLRWNHEIEQAILNGKRPEILPNSCPPRWKVLVKLCWQVEPTERPSIGELIRSLQRLAVEDIKDIRHQNVPFVGNLQQMDCDYILKYTRCDVDYDTQQYLNTGSTHNIALLEEAGSSVASHSTIGSMYTM</sequence>
<dbReference type="GO" id="GO:0004674">
    <property type="term" value="F:protein serine/threonine kinase activity"/>
    <property type="evidence" value="ECO:0007669"/>
    <property type="project" value="TreeGrafter"/>
</dbReference>
<keyword evidence="4" id="KW-1185">Reference proteome</keyword>
<proteinExistence type="predicted"/>
<dbReference type="GO" id="GO:0005524">
    <property type="term" value="F:ATP binding"/>
    <property type="evidence" value="ECO:0007669"/>
    <property type="project" value="InterPro"/>
</dbReference>
<gene>
    <name evidence="3" type="ORF">Ae201684_015618</name>
</gene>
<dbReference type="Pfam" id="PF07714">
    <property type="entry name" value="PK_Tyr_Ser-Thr"/>
    <property type="match status" value="1"/>
</dbReference>
<dbReference type="InterPro" id="IPR051681">
    <property type="entry name" value="Ser/Thr_Kinases-Pseudokinases"/>
</dbReference>
<name>A0A6G0WEU9_9STRA</name>
<evidence type="ECO:0000259" key="2">
    <source>
        <dbReference type="PROSITE" id="PS50011"/>
    </source>
</evidence>
<dbReference type="VEuPathDB" id="FungiDB:AeMF1_003452"/>
<evidence type="ECO:0000256" key="1">
    <source>
        <dbReference type="SAM" id="Phobius"/>
    </source>
</evidence>
<dbReference type="PROSITE" id="PS00108">
    <property type="entry name" value="PROTEIN_KINASE_ST"/>
    <property type="match status" value="1"/>
</dbReference>
<keyword evidence="1" id="KW-0472">Membrane</keyword>
<dbReference type="CDD" id="cd13999">
    <property type="entry name" value="STKc_MAP3K-like"/>
    <property type="match status" value="1"/>
</dbReference>
<feature type="transmembrane region" description="Helical" evidence="1">
    <location>
        <begin position="78"/>
        <end position="97"/>
    </location>
</feature>
<dbReference type="PRINTS" id="PR00109">
    <property type="entry name" value="TYRKINASE"/>
</dbReference>
<keyword evidence="1" id="KW-1133">Transmembrane helix</keyword>
<dbReference type="InterPro" id="IPR008271">
    <property type="entry name" value="Ser/Thr_kinase_AS"/>
</dbReference>
<feature type="transmembrane region" description="Helical" evidence="1">
    <location>
        <begin position="109"/>
        <end position="131"/>
    </location>
</feature>
<dbReference type="Proteomes" id="UP000481153">
    <property type="component" value="Unassembled WGS sequence"/>
</dbReference>
<dbReference type="PROSITE" id="PS50011">
    <property type="entry name" value="PROTEIN_KINASE_DOM"/>
    <property type="match status" value="1"/>
</dbReference>
<organism evidence="3 4">
    <name type="scientific">Aphanomyces euteiches</name>
    <dbReference type="NCBI Taxonomy" id="100861"/>
    <lineage>
        <taxon>Eukaryota</taxon>
        <taxon>Sar</taxon>
        <taxon>Stramenopiles</taxon>
        <taxon>Oomycota</taxon>
        <taxon>Saprolegniomycetes</taxon>
        <taxon>Saprolegniales</taxon>
        <taxon>Verrucalvaceae</taxon>
        <taxon>Aphanomyces</taxon>
    </lineage>
</organism>
<evidence type="ECO:0000313" key="3">
    <source>
        <dbReference type="EMBL" id="KAF0726068.1"/>
    </source>
</evidence>
<feature type="domain" description="Protein kinase" evidence="2">
    <location>
        <begin position="273"/>
        <end position="542"/>
    </location>
</feature>
<dbReference type="SUPFAM" id="SSF56112">
    <property type="entry name" value="Protein kinase-like (PK-like)"/>
    <property type="match status" value="1"/>
</dbReference>
<feature type="transmembrane region" description="Helical" evidence="1">
    <location>
        <begin position="182"/>
        <end position="204"/>
    </location>
</feature>
<dbReference type="PANTHER" id="PTHR44329">
    <property type="entry name" value="SERINE/THREONINE-PROTEIN KINASE TNNI3K-RELATED"/>
    <property type="match status" value="1"/>
</dbReference>
<dbReference type="InterPro" id="IPR011009">
    <property type="entry name" value="Kinase-like_dom_sf"/>
</dbReference>
<reference evidence="3 4" key="1">
    <citation type="submission" date="2019-07" db="EMBL/GenBank/DDBJ databases">
        <title>Genomics analysis of Aphanomyces spp. identifies a new class of oomycete effector associated with host adaptation.</title>
        <authorList>
            <person name="Gaulin E."/>
        </authorList>
    </citation>
    <scope>NUCLEOTIDE SEQUENCE [LARGE SCALE GENOMIC DNA]</scope>
    <source>
        <strain evidence="3 4">ATCC 201684</strain>
    </source>
</reference>
<feature type="transmembrane region" description="Helical" evidence="1">
    <location>
        <begin position="38"/>
        <end position="58"/>
    </location>
</feature>
<feature type="transmembrane region" description="Helical" evidence="1">
    <location>
        <begin position="143"/>
        <end position="161"/>
    </location>
</feature>
<dbReference type="Gene3D" id="1.10.510.10">
    <property type="entry name" value="Transferase(Phosphotransferase) domain 1"/>
    <property type="match status" value="1"/>
</dbReference>
<keyword evidence="1" id="KW-0812">Transmembrane</keyword>
<comment type="caution">
    <text evidence="3">The sequence shown here is derived from an EMBL/GenBank/DDBJ whole genome shotgun (WGS) entry which is preliminary data.</text>
</comment>
<dbReference type="EMBL" id="VJMJ01000227">
    <property type="protein sequence ID" value="KAF0726068.1"/>
    <property type="molecule type" value="Genomic_DNA"/>
</dbReference>
<dbReference type="SMART" id="SM00220">
    <property type="entry name" value="S_TKc"/>
    <property type="match status" value="1"/>
</dbReference>
<feature type="transmembrane region" description="Helical" evidence="1">
    <location>
        <begin position="6"/>
        <end position="26"/>
    </location>
</feature>
<dbReference type="AlphaFoldDB" id="A0A6G0WEU9"/>
<accession>A0A6G0WEU9</accession>
<dbReference type="InterPro" id="IPR000719">
    <property type="entry name" value="Prot_kinase_dom"/>
</dbReference>
<evidence type="ECO:0000313" key="4">
    <source>
        <dbReference type="Proteomes" id="UP000481153"/>
    </source>
</evidence>
<protein>
    <recommendedName>
        <fullName evidence="2">Protein kinase domain-containing protein</fullName>
    </recommendedName>
</protein>
<dbReference type="InterPro" id="IPR001245">
    <property type="entry name" value="Ser-Thr/Tyr_kinase_cat_dom"/>
</dbReference>